<dbReference type="EMBL" id="CM046114">
    <property type="protein sequence ID" value="KAI8420400.1"/>
    <property type="molecule type" value="Genomic_DNA"/>
</dbReference>
<accession>A0ACC0J8G5</accession>
<gene>
    <name evidence="1" type="ORF">MSG28_008899</name>
</gene>
<evidence type="ECO:0000313" key="2">
    <source>
        <dbReference type="Proteomes" id="UP001064048"/>
    </source>
</evidence>
<comment type="caution">
    <text evidence="1">The sequence shown here is derived from an EMBL/GenBank/DDBJ whole genome shotgun (WGS) entry which is preliminary data.</text>
</comment>
<evidence type="ECO:0000313" key="1">
    <source>
        <dbReference type="EMBL" id="KAI8420400.1"/>
    </source>
</evidence>
<proteinExistence type="predicted"/>
<dbReference type="Proteomes" id="UP001064048">
    <property type="component" value="Chromosome 14"/>
</dbReference>
<keyword evidence="2" id="KW-1185">Reference proteome</keyword>
<reference evidence="1 2" key="1">
    <citation type="journal article" date="2022" name="Genome Biol. Evol.">
        <title>The Spruce Budworm Genome: Reconstructing the Evolutionary History of Antifreeze Proteins.</title>
        <authorList>
            <person name="Beliveau C."/>
            <person name="Gagne P."/>
            <person name="Picq S."/>
            <person name="Vernygora O."/>
            <person name="Keeling C.I."/>
            <person name="Pinkney K."/>
            <person name="Doucet D."/>
            <person name="Wen F."/>
            <person name="Johnston J.S."/>
            <person name="Maaroufi H."/>
            <person name="Boyle B."/>
            <person name="Laroche J."/>
            <person name="Dewar K."/>
            <person name="Juretic N."/>
            <person name="Blackburn G."/>
            <person name="Nisole A."/>
            <person name="Brunet B."/>
            <person name="Brandao M."/>
            <person name="Lumley L."/>
            <person name="Duan J."/>
            <person name="Quan G."/>
            <person name="Lucarotti C.J."/>
            <person name="Roe A.D."/>
            <person name="Sperling F.A.H."/>
            <person name="Levesque R.C."/>
            <person name="Cusson M."/>
        </authorList>
    </citation>
    <scope>NUCLEOTIDE SEQUENCE [LARGE SCALE GENOMIC DNA]</scope>
    <source>
        <strain evidence="1">Glfc:IPQL:Cfum</strain>
    </source>
</reference>
<protein>
    <submittedName>
        <fullName evidence="1">Uncharacterized protein</fullName>
    </submittedName>
</protein>
<sequence length="1024" mass="113934">MEEFVSRSTANFGAKLFKEAYSWRHNTLCSPLSVEMVMAMLALGSKDRSNAELLQALGIPDNDLLSSFAYIKSTLKSIRGATLNVANKIYIKNCAELNPGVKKDYEEIFESSIEHIDFSLQGATANAINNWGVWEKPFDTRLDTRSLFHTSHTTTKVILMRIPKTWFKYGVSLELNARLKFEGGEASMVIVLPDEADGLDAMIQKLGSGHNIMADIETLRNTELEVMMPRFKGRTASQLNLVSHLLKLGIRSIFDERKSEVNMLTTNEDLYGSNAGQNTLIQIRSSYGFLTSTLKAVKGATLNVANKVYLKKGGELKPGIEKDAKNVFQSSLDQLDFNESEAAAATINNWLLRMKYQGGQASMVIVLPDEVEGLRSVLQKLASGHNIMTDIETMRPTELDIMVPKFKVETTMDLKKLLPNYADIDMLKSNEKLFVSDAIQKALIIVDEQGTEAAACTECLVEMVMAMLALGCKEKSNAEILRTLGIPDDDVLLASFAYIKSTLKSIRGATLNVANKIYIKNCAELKPGVKKDYEEIFESSIEHIDFSVQGAAANAIKNWFREQTNSNTSLGAVLDDNTRLVLVNVIYFQLNFEGGEASMVIVLPDEAVGLDAMIQKLDSGHNIMADIETLRNTELEVMMPRFDEQTTSHLNLVSLLLKELGTDKTSICSPLSAEILLALLALGCKNQSHDELLKALDIPDDESIRSSFSFLKSKLQSIEGATLNVANRVYLQMGSELNPGIKKDAEEVFESSLEQLDFTENVAAASAINKWVAEKTNDKITNMVSPDMLDNETRMVLVNAMYFQGSWEKPFPERSTRARPFHINNTTTVNVPQMAMNNQTFNYGISEELKARLLQIKYEGDEASMVIVLPDEVEGLSSVLQKLASGHNIMDDIEKMSPKNYLDIVIPKFKVETTIDLKDLLPKLGIKSIFNKKTSEIYMLASSEENAGLFVYKAIQKSFIVVDEKGTEAGCCFSMFMKLVSKRPNKNFIADRPFLYLLIAHRIPLFIGVFKGSEYAQISSPSVP</sequence>
<name>A0ACC0J8G5_CHOFU</name>
<organism evidence="1 2">
    <name type="scientific">Choristoneura fumiferana</name>
    <name type="common">Spruce budworm moth</name>
    <name type="synonym">Archips fumiferana</name>
    <dbReference type="NCBI Taxonomy" id="7141"/>
    <lineage>
        <taxon>Eukaryota</taxon>
        <taxon>Metazoa</taxon>
        <taxon>Ecdysozoa</taxon>
        <taxon>Arthropoda</taxon>
        <taxon>Hexapoda</taxon>
        <taxon>Insecta</taxon>
        <taxon>Pterygota</taxon>
        <taxon>Neoptera</taxon>
        <taxon>Endopterygota</taxon>
        <taxon>Lepidoptera</taxon>
        <taxon>Glossata</taxon>
        <taxon>Ditrysia</taxon>
        <taxon>Tortricoidea</taxon>
        <taxon>Tortricidae</taxon>
        <taxon>Tortricinae</taxon>
        <taxon>Choristoneura</taxon>
    </lineage>
</organism>